<gene>
    <name evidence="2" type="ORF">S12H4_29104</name>
</gene>
<feature type="transmembrane region" description="Helical" evidence="1">
    <location>
        <begin position="171"/>
        <end position="191"/>
    </location>
</feature>
<keyword evidence="1" id="KW-0472">Membrane</keyword>
<keyword evidence="1" id="KW-0812">Transmembrane</keyword>
<proteinExistence type="predicted"/>
<reference evidence="2" key="1">
    <citation type="journal article" date="2014" name="Front. Microbiol.">
        <title>High frequency of phylogenetically diverse reductive dehalogenase-homologous genes in deep subseafloor sedimentary metagenomes.</title>
        <authorList>
            <person name="Kawai M."/>
            <person name="Futagami T."/>
            <person name="Toyoda A."/>
            <person name="Takaki Y."/>
            <person name="Nishi S."/>
            <person name="Hori S."/>
            <person name="Arai W."/>
            <person name="Tsubouchi T."/>
            <person name="Morono Y."/>
            <person name="Uchiyama I."/>
            <person name="Ito T."/>
            <person name="Fujiyama A."/>
            <person name="Inagaki F."/>
            <person name="Takami H."/>
        </authorList>
    </citation>
    <scope>NUCLEOTIDE SEQUENCE</scope>
    <source>
        <strain evidence="2">Expedition CK06-06</strain>
    </source>
</reference>
<keyword evidence="1" id="KW-1133">Transmembrane helix</keyword>
<name>X1TTX2_9ZZZZ</name>
<evidence type="ECO:0000256" key="1">
    <source>
        <dbReference type="SAM" id="Phobius"/>
    </source>
</evidence>
<evidence type="ECO:0000313" key="2">
    <source>
        <dbReference type="EMBL" id="GAI94841.1"/>
    </source>
</evidence>
<organism evidence="2">
    <name type="scientific">marine sediment metagenome</name>
    <dbReference type="NCBI Taxonomy" id="412755"/>
    <lineage>
        <taxon>unclassified sequences</taxon>
        <taxon>metagenomes</taxon>
        <taxon>ecological metagenomes</taxon>
    </lineage>
</organism>
<dbReference type="EMBL" id="BARW01016762">
    <property type="protein sequence ID" value="GAI94841.1"/>
    <property type="molecule type" value="Genomic_DNA"/>
</dbReference>
<dbReference type="AlphaFoldDB" id="X1TTX2"/>
<feature type="transmembrane region" description="Helical" evidence="1">
    <location>
        <begin position="65"/>
        <end position="91"/>
    </location>
</feature>
<sequence>EQIPFTQWAGIKIAEAMASHVEGEGSRVLKLKIYEDTTPMLWTNYRVEVTAAVIPQGQGIAIWPVLAALPWAAIIKGTLIVLGIVIVGWVIEKLIKAVSTAFFPRTPGLEDMKPTWSRETLIKTVNDTEEHLEEPLTPIETLEEMSEEELRSYLDELAKKVVPPSPVPWELLAILGGLGVLGVGAAVALAARPKE</sequence>
<feature type="non-terminal residue" evidence="2">
    <location>
        <position position="1"/>
    </location>
</feature>
<accession>X1TTX2</accession>
<protein>
    <submittedName>
        <fullName evidence="2">Uncharacterized protein</fullName>
    </submittedName>
</protein>
<comment type="caution">
    <text evidence="2">The sequence shown here is derived from an EMBL/GenBank/DDBJ whole genome shotgun (WGS) entry which is preliminary data.</text>
</comment>